<reference evidence="2 3" key="1">
    <citation type="submission" date="2019-09" db="EMBL/GenBank/DDBJ databases">
        <title>Characterisation of the sponge microbiome using genome-centric metagenomics.</title>
        <authorList>
            <person name="Engelberts J.P."/>
            <person name="Robbins S.J."/>
            <person name="De Goeij J.M."/>
            <person name="Aranda M."/>
            <person name="Bell S.C."/>
            <person name="Webster N.S."/>
        </authorList>
    </citation>
    <scope>NUCLEOTIDE SEQUENCE [LARGE SCALE GENOMIC DNA]</scope>
    <source>
        <strain evidence="2">SB0662_bin_43</strain>
    </source>
</reference>
<organism evidence="2 3">
    <name type="scientific">Candidatus Spechtbacteria bacterium SB0662_bin_43</name>
    <dbReference type="NCBI Taxonomy" id="2604897"/>
    <lineage>
        <taxon>Bacteria</taxon>
        <taxon>Candidatus Spechtiibacteriota</taxon>
    </lineage>
</organism>
<sequence>MFQVIHYHSRYYRKETVMVTSKQKKRQESQLKNQGRTATVAKAGRRSKSGGKKLGQLARERKAERQVLQRVIAQHESEQETINCEIRSLQGEQYDIRSSRRWHALMGQIEALWDRRESSFIDLQHRRSMLRSLGARG</sequence>
<evidence type="ECO:0000313" key="3">
    <source>
        <dbReference type="Proteomes" id="UP000449092"/>
    </source>
</evidence>
<dbReference type="Proteomes" id="UP000449092">
    <property type="component" value="Unassembled WGS sequence"/>
</dbReference>
<comment type="caution">
    <text evidence="2">The sequence shown here is derived from an EMBL/GenBank/DDBJ whole genome shotgun (WGS) entry which is preliminary data.</text>
</comment>
<gene>
    <name evidence="2" type="ORF">F4X82_01895</name>
</gene>
<dbReference type="AlphaFoldDB" id="A0A845DA30"/>
<proteinExistence type="predicted"/>
<feature type="region of interest" description="Disordered" evidence="1">
    <location>
        <begin position="22"/>
        <end position="60"/>
    </location>
</feature>
<name>A0A845DA30_9BACT</name>
<protein>
    <submittedName>
        <fullName evidence="2">Uncharacterized protein</fullName>
    </submittedName>
</protein>
<evidence type="ECO:0000313" key="2">
    <source>
        <dbReference type="EMBL" id="MYE38255.1"/>
    </source>
</evidence>
<evidence type="ECO:0000256" key="1">
    <source>
        <dbReference type="SAM" id="MobiDB-lite"/>
    </source>
</evidence>
<dbReference type="EMBL" id="VXOY01000015">
    <property type="protein sequence ID" value="MYE38255.1"/>
    <property type="molecule type" value="Genomic_DNA"/>
</dbReference>
<accession>A0A845DA30</accession>